<feature type="signal peptide" evidence="2">
    <location>
        <begin position="1"/>
        <end position="20"/>
    </location>
</feature>
<gene>
    <name evidence="3" type="ORF">Cvel_16729</name>
</gene>
<feature type="chain" id="PRO_5005188545" description="L-type lectin-like domain-containing protein" evidence="2">
    <location>
        <begin position="21"/>
        <end position="699"/>
    </location>
</feature>
<evidence type="ECO:0000256" key="1">
    <source>
        <dbReference type="SAM" id="MobiDB-lite"/>
    </source>
</evidence>
<evidence type="ECO:0008006" key="4">
    <source>
        <dbReference type="Google" id="ProtNLM"/>
    </source>
</evidence>
<accession>A0A0G4FFP7</accession>
<protein>
    <recommendedName>
        <fullName evidence="4">L-type lectin-like domain-containing protein</fullName>
    </recommendedName>
</protein>
<evidence type="ECO:0000256" key="2">
    <source>
        <dbReference type="SAM" id="SignalP"/>
    </source>
</evidence>
<dbReference type="VEuPathDB" id="CryptoDB:Cvel_16729"/>
<dbReference type="AlphaFoldDB" id="A0A0G4FFP7"/>
<keyword evidence="2" id="KW-0732">Signal</keyword>
<feature type="compositionally biased region" description="Low complexity" evidence="1">
    <location>
        <begin position="653"/>
        <end position="674"/>
    </location>
</feature>
<organism evidence="3">
    <name type="scientific">Chromera velia CCMP2878</name>
    <dbReference type="NCBI Taxonomy" id="1169474"/>
    <lineage>
        <taxon>Eukaryota</taxon>
        <taxon>Sar</taxon>
        <taxon>Alveolata</taxon>
        <taxon>Colpodellida</taxon>
        <taxon>Chromeraceae</taxon>
        <taxon>Chromera</taxon>
    </lineage>
</organism>
<dbReference type="EMBL" id="CDMZ01000332">
    <property type="protein sequence ID" value="CEM12006.1"/>
    <property type="molecule type" value="Genomic_DNA"/>
</dbReference>
<proteinExistence type="predicted"/>
<sequence>MRHFLQSFVALAVLCHQATTMPTFFTSSSLFSGSLEGLFTRFTDSFTSVSFFDCDQFLYTSPTGKFDVASLGGSSANCQITSSNGGNLDFDLDNQAGQDDELRIRPVCDAGQFAVGVALFLDDTSGSPDPELLVDFFVKEGDGEDREFRSLVESGSDTFLGIVATGGINEILLFPQNGQSSTNRVQLEQIDVYCAEDPAAVLNRLVVLNQEIMNIETKVCDLTNDGAIDLQDVIGTLQGSDPTASLTAIHGKINSLTTTVGGLSTLDTTDLDGVASAIQGTSPITLTDLDGDLDTVHGKINSLTTTVGGLSTLDTTDLDGVTSAIQGTSPITLTDLDGDLDTVHGKINSLTTTVGGLSTLDTTDLDGVTSAIQGTSPITLTDLDGDLDTVHGKINSLTTTVGGLSTLDTTDLDGVTSAIQGTSPITLSELDGDLTTIHGKINTLSNDLATLSMVTSDGVTGLATDIQGDSPVTLSSLDADLEIVHSKLETLGGNIESLSMQTTNEIRNATAELQGDSDTTLTSLSNDLESVHTKVDSLAEEVADLKMMVAEGFVHMEASFTQTDALLRIVRRMLLTDAKFLPGFNGEHSCKDAPDACPLPPAGCASEEEFCSSGVDLVDPKIAEEKQKKGSGLFDSFSGGLDLGKFAPQGPDLSGLSSMNGASSSSPGSGLLNLDRVVPTGMPKLDFQNLLDGMTGGLP</sequence>
<name>A0A0G4FFP7_9ALVE</name>
<feature type="region of interest" description="Disordered" evidence="1">
    <location>
        <begin position="652"/>
        <end position="674"/>
    </location>
</feature>
<reference evidence="3" key="1">
    <citation type="submission" date="2014-11" db="EMBL/GenBank/DDBJ databases">
        <authorList>
            <person name="Otto D Thomas"/>
            <person name="Naeem Raeece"/>
        </authorList>
    </citation>
    <scope>NUCLEOTIDE SEQUENCE</scope>
</reference>
<evidence type="ECO:0000313" key="3">
    <source>
        <dbReference type="EMBL" id="CEM12006.1"/>
    </source>
</evidence>